<name>A0AAV3ZXG0_9GAST</name>
<dbReference type="Proteomes" id="UP000735302">
    <property type="component" value="Unassembled WGS sequence"/>
</dbReference>
<reference evidence="1 2" key="1">
    <citation type="journal article" date="2021" name="Elife">
        <title>Chloroplast acquisition without the gene transfer in kleptoplastic sea slugs, Plakobranchus ocellatus.</title>
        <authorList>
            <person name="Maeda T."/>
            <person name="Takahashi S."/>
            <person name="Yoshida T."/>
            <person name="Shimamura S."/>
            <person name="Takaki Y."/>
            <person name="Nagai Y."/>
            <person name="Toyoda A."/>
            <person name="Suzuki Y."/>
            <person name="Arimoto A."/>
            <person name="Ishii H."/>
            <person name="Satoh N."/>
            <person name="Nishiyama T."/>
            <person name="Hasebe M."/>
            <person name="Maruyama T."/>
            <person name="Minagawa J."/>
            <person name="Obokata J."/>
            <person name="Shigenobu S."/>
        </authorList>
    </citation>
    <scope>NUCLEOTIDE SEQUENCE [LARGE SCALE GENOMIC DNA]</scope>
</reference>
<evidence type="ECO:0000313" key="1">
    <source>
        <dbReference type="EMBL" id="GFN99132.1"/>
    </source>
</evidence>
<gene>
    <name evidence="1" type="ORF">PoB_002563800</name>
</gene>
<dbReference type="AlphaFoldDB" id="A0AAV3ZXG0"/>
<organism evidence="1 2">
    <name type="scientific">Plakobranchus ocellatus</name>
    <dbReference type="NCBI Taxonomy" id="259542"/>
    <lineage>
        <taxon>Eukaryota</taxon>
        <taxon>Metazoa</taxon>
        <taxon>Spiralia</taxon>
        <taxon>Lophotrochozoa</taxon>
        <taxon>Mollusca</taxon>
        <taxon>Gastropoda</taxon>
        <taxon>Heterobranchia</taxon>
        <taxon>Euthyneura</taxon>
        <taxon>Panpulmonata</taxon>
        <taxon>Sacoglossa</taxon>
        <taxon>Placobranchoidea</taxon>
        <taxon>Plakobranchidae</taxon>
        <taxon>Plakobranchus</taxon>
    </lineage>
</organism>
<dbReference type="EMBL" id="BLXT01002947">
    <property type="protein sequence ID" value="GFN99132.1"/>
    <property type="molecule type" value="Genomic_DNA"/>
</dbReference>
<keyword evidence="2" id="KW-1185">Reference proteome</keyword>
<evidence type="ECO:0000313" key="2">
    <source>
        <dbReference type="Proteomes" id="UP000735302"/>
    </source>
</evidence>
<sequence>MEASAQIVQRDSPVTNSLSLMVNVSLPQWVNPEEMYKLDIEGKPLAGLRHFSCPVLSQSEQHALDWTPINRSEVKAVETARLSIVGWCIVP</sequence>
<protein>
    <submittedName>
        <fullName evidence="1">Uncharacterized protein</fullName>
    </submittedName>
</protein>
<comment type="caution">
    <text evidence="1">The sequence shown here is derived from an EMBL/GenBank/DDBJ whole genome shotgun (WGS) entry which is preliminary data.</text>
</comment>
<accession>A0AAV3ZXG0</accession>
<proteinExistence type="predicted"/>